<organism evidence="5 6">
    <name type="scientific">Agrobacterium tumefaciens</name>
    <dbReference type="NCBI Taxonomy" id="358"/>
    <lineage>
        <taxon>Bacteria</taxon>
        <taxon>Pseudomonadati</taxon>
        <taxon>Pseudomonadota</taxon>
        <taxon>Alphaproteobacteria</taxon>
        <taxon>Hyphomicrobiales</taxon>
        <taxon>Rhizobiaceae</taxon>
        <taxon>Rhizobium/Agrobacterium group</taxon>
        <taxon>Agrobacterium</taxon>
        <taxon>Agrobacterium tumefaciens complex</taxon>
    </lineage>
</organism>
<dbReference type="InterPro" id="IPR041664">
    <property type="entry name" value="AAA_16"/>
</dbReference>
<evidence type="ECO:0000313" key="6">
    <source>
        <dbReference type="Proteomes" id="UP000093451"/>
    </source>
</evidence>
<protein>
    <recommendedName>
        <fullName evidence="2">histidine kinase</fullName>
        <ecNumber evidence="2">2.7.13.3</ecNumber>
    </recommendedName>
</protein>
<dbReference type="CDD" id="cd00082">
    <property type="entry name" value="HisKA"/>
    <property type="match status" value="1"/>
</dbReference>
<dbReference type="InterPro" id="IPR003661">
    <property type="entry name" value="HisK_dim/P_dom"/>
</dbReference>
<evidence type="ECO:0000256" key="2">
    <source>
        <dbReference type="ARBA" id="ARBA00012438"/>
    </source>
</evidence>
<evidence type="ECO:0000259" key="4">
    <source>
        <dbReference type="PROSITE" id="PS50109"/>
    </source>
</evidence>
<dbReference type="PANTHER" id="PTHR43642">
    <property type="entry name" value="HYBRID SIGNAL TRANSDUCTION HISTIDINE KINASE G"/>
    <property type="match status" value="1"/>
</dbReference>
<dbReference type="Gene3D" id="3.30.450.40">
    <property type="match status" value="1"/>
</dbReference>
<evidence type="ECO:0000256" key="3">
    <source>
        <dbReference type="ARBA" id="ARBA00022553"/>
    </source>
</evidence>
<dbReference type="Proteomes" id="UP000093451">
    <property type="component" value="Unassembled WGS sequence"/>
</dbReference>
<sequence length="1343" mass="144376">MTYAFGNREIFGRDSELDTLLQAYQRVCQTGFGEIVLVGGAAGFGKTSVVNTFLAKNDKIKHAIGKADEAFQRVPYSAILKALRQLRSAAEIEELASARDAGASSATNRVKDRLIDAIQSSASPTTPLILFIDDLHWLDASSMQLMRALSERGFRDMVLVGTYRTDDTSDFRETGLQSFLGDPAVQVTNILLKTLAYDAVEGLISAKRYGETTGPLARLVQSVAGGNPFHIQLILNVLDRAESAPDLAQFVSDQKNWSLDALLSRIVAELPPKTRDILQSAACIGFASEYSLLSSTAEIALGGLTPLLQPAEMLGLIRTDGNWCQFTHDSVREHIRASLGRDEKTNRHALIARSMLALQATATDHHLAVAEQIVKAKNSPILLQSLAPALAALVKAAQIAKAVGSLEGALRYAEKGIELVPLSDPNDKFHWILAELRCAILVDQFGAGIDDQELARLIEHAGSSMDQARAARLQAAVLILRGQFEQAIEVALAGLGLLGISLSRKPAKAELDASYEAVTNSVDKLSLAKIDENVRLSDEKIIVAMDLLATLQSSFFSDDGLKFLHTAKIVELSATHGVCEATCYGLAWCGVCLASEYGDYETALAMAEAAVALSNTHAYSAYRTSALVALDQVSVWRKPLSYSLARAKEAFEHGKNSGDVSMACYATNHIVSDLLSMGAPLSVVSNEANRGIAMARSVGFEEVIRILQVQLAFVQGLKDCSVESGAIIGLATSDKTSEMSPLVFWGHLFEGISQFYRGQIELASKSFTQARIWKWTTPAHIHIVDLHFYTALTDRLLGISGTDSDDREVLSVLATQNPTTFANKLALVDAETARAAGDTIEALRHYERAIKAAKEAGFSHELALAHERAGRLALETGLSFAAFGHIRQAQAHYQKWGADQLADGLRAEFADVFSVPVDIELPDRGIQPIERSDSLTADLIVAAVKYSGAMRGQLISVDGDDFAVVASTHHRDGVTNVATKTSRLTAEMAPSSIVRLVVESGLSLRYGNASIEAGDAHASALEESPVKSLLCVPLKDRERVFAILYLENNALSDAFSLEIEQAIELFVVATTEALRLKGQLEEQQRGSAVQKNQDNARVSARAELIKNSHVSVLGGMAASIVHEVNQPLSAIVTFANSGIRWLKQPVPQVENAITNFTKIEQSGVRASNIISALRSLAKQAPANLEFLDLNDVVDDVLTVVETDSRADGVEIECALADGGALFADPIQVQQVVLNLLTNALDAMEAHSGGRRLRIESEVRDSFVILAVTDTGTGIPASVRDSIFDPFFTTKDKGLGMGLSICKTIAEVHGGGLSVGSSNSSGTTMIFRLPLTAKPAGEDPETAA</sequence>
<feature type="domain" description="Histidine kinase" evidence="4">
    <location>
        <begin position="1119"/>
        <end position="1332"/>
    </location>
</feature>
<dbReference type="Gene3D" id="3.30.565.10">
    <property type="entry name" value="Histidine kinase-like ATPase, C-terminal domain"/>
    <property type="match status" value="1"/>
</dbReference>
<name>A0AB36ECF5_AGRTU</name>
<dbReference type="SUPFAM" id="SSF48452">
    <property type="entry name" value="TPR-like"/>
    <property type="match status" value="1"/>
</dbReference>
<dbReference type="InterPro" id="IPR004358">
    <property type="entry name" value="Sig_transdc_His_kin-like_C"/>
</dbReference>
<evidence type="ECO:0000256" key="1">
    <source>
        <dbReference type="ARBA" id="ARBA00000085"/>
    </source>
</evidence>
<dbReference type="RefSeq" id="WP_065689081.1">
    <property type="nucleotide sequence ID" value="NZ_LXKT01000029.1"/>
</dbReference>
<dbReference type="Pfam" id="PF02518">
    <property type="entry name" value="HATPase_c"/>
    <property type="match status" value="1"/>
</dbReference>
<gene>
    <name evidence="5" type="ORF">A6U91_21480</name>
</gene>
<comment type="caution">
    <text evidence="5">The sequence shown here is derived from an EMBL/GenBank/DDBJ whole genome shotgun (WGS) entry which is preliminary data.</text>
</comment>
<dbReference type="SMART" id="SM00387">
    <property type="entry name" value="HATPase_c"/>
    <property type="match status" value="1"/>
</dbReference>
<dbReference type="InterPro" id="IPR053159">
    <property type="entry name" value="Hybrid_Histidine_Kinase"/>
</dbReference>
<dbReference type="SUPFAM" id="SSF47384">
    <property type="entry name" value="Homodimeric domain of signal transducing histidine kinase"/>
    <property type="match status" value="1"/>
</dbReference>
<dbReference type="EC" id="2.7.13.3" evidence="2"/>
<accession>A0AB36ECF5</accession>
<dbReference type="InterPro" id="IPR011990">
    <property type="entry name" value="TPR-like_helical_dom_sf"/>
</dbReference>
<dbReference type="Pfam" id="PF13191">
    <property type="entry name" value="AAA_16"/>
    <property type="match status" value="1"/>
</dbReference>
<dbReference type="SUPFAM" id="SSF52540">
    <property type="entry name" value="P-loop containing nucleoside triphosphate hydrolases"/>
    <property type="match status" value="1"/>
</dbReference>
<dbReference type="InterPro" id="IPR005467">
    <property type="entry name" value="His_kinase_dom"/>
</dbReference>
<dbReference type="InterPro" id="IPR036097">
    <property type="entry name" value="HisK_dim/P_sf"/>
</dbReference>
<dbReference type="EMBL" id="LXKT01000029">
    <property type="protein sequence ID" value="OCJ32755.1"/>
    <property type="molecule type" value="Genomic_DNA"/>
</dbReference>
<comment type="catalytic activity">
    <reaction evidence="1">
        <text>ATP + protein L-histidine = ADP + protein N-phospho-L-histidine.</text>
        <dbReference type="EC" id="2.7.13.3"/>
    </reaction>
</comment>
<dbReference type="InterPro" id="IPR027417">
    <property type="entry name" value="P-loop_NTPase"/>
</dbReference>
<dbReference type="SUPFAM" id="SSF55781">
    <property type="entry name" value="GAF domain-like"/>
    <property type="match status" value="1"/>
</dbReference>
<evidence type="ECO:0000313" key="5">
    <source>
        <dbReference type="EMBL" id="OCJ32755.1"/>
    </source>
</evidence>
<dbReference type="PROSITE" id="PS50109">
    <property type="entry name" value="HIS_KIN"/>
    <property type="match status" value="1"/>
</dbReference>
<reference evidence="5 6" key="1">
    <citation type="journal article" date="2016" name="PeerJ">
        <title>Gall-ID: tools for genotyping gall-causing phytopathogenic bacteria.</title>
        <authorList>
            <person name="Davis E.W.II."/>
            <person name="Weisberg A.J."/>
            <person name="Tabima J.F."/>
            <person name="Grunwald N.J."/>
            <person name="Chang J.H."/>
        </authorList>
    </citation>
    <scope>NUCLEOTIDE SEQUENCE [LARGE SCALE GENOMIC DNA]</scope>
    <source>
        <strain evidence="5 6">N2/73</strain>
    </source>
</reference>
<keyword evidence="3" id="KW-0597">Phosphoprotein</keyword>
<dbReference type="GO" id="GO:0000155">
    <property type="term" value="F:phosphorelay sensor kinase activity"/>
    <property type="evidence" value="ECO:0007669"/>
    <property type="project" value="InterPro"/>
</dbReference>
<dbReference type="Gene3D" id="3.40.50.300">
    <property type="entry name" value="P-loop containing nucleotide triphosphate hydrolases"/>
    <property type="match status" value="1"/>
</dbReference>
<dbReference type="InterPro" id="IPR003594">
    <property type="entry name" value="HATPase_dom"/>
</dbReference>
<dbReference type="InterPro" id="IPR036890">
    <property type="entry name" value="HATPase_C_sf"/>
</dbReference>
<dbReference type="InterPro" id="IPR029016">
    <property type="entry name" value="GAF-like_dom_sf"/>
</dbReference>
<dbReference type="SUPFAM" id="SSF55874">
    <property type="entry name" value="ATPase domain of HSP90 chaperone/DNA topoisomerase II/histidine kinase"/>
    <property type="match status" value="1"/>
</dbReference>
<dbReference type="SMART" id="SM00388">
    <property type="entry name" value="HisKA"/>
    <property type="match status" value="1"/>
</dbReference>
<dbReference type="PANTHER" id="PTHR43642:SF1">
    <property type="entry name" value="HYBRID SIGNAL TRANSDUCTION HISTIDINE KINASE G"/>
    <property type="match status" value="1"/>
</dbReference>
<dbReference type="PRINTS" id="PR00344">
    <property type="entry name" value="BCTRLSENSOR"/>
</dbReference>
<proteinExistence type="predicted"/>
<dbReference type="Gene3D" id="1.10.287.130">
    <property type="match status" value="1"/>
</dbReference>